<dbReference type="Pfam" id="PF01120">
    <property type="entry name" value="Alpha_L_fucos"/>
    <property type="match status" value="1"/>
</dbReference>
<protein>
    <recommendedName>
        <fullName evidence="3">alpha-L-fucosidase</fullName>
        <ecNumber evidence="3">3.2.1.51</ecNumber>
    </recommendedName>
</protein>
<dbReference type="InterPro" id="IPR016286">
    <property type="entry name" value="FUC_metazoa-typ"/>
</dbReference>
<feature type="domain" description="Glycoside hydrolase family 29 N-terminal" evidence="8">
    <location>
        <begin position="34"/>
        <end position="349"/>
    </location>
</feature>
<name>A0A7X9RYK3_9BACT</name>
<dbReference type="GO" id="GO:0006004">
    <property type="term" value="P:fucose metabolic process"/>
    <property type="evidence" value="ECO:0007669"/>
    <property type="project" value="InterPro"/>
</dbReference>
<evidence type="ECO:0000256" key="4">
    <source>
        <dbReference type="ARBA" id="ARBA00022729"/>
    </source>
</evidence>
<dbReference type="InterPro" id="IPR000933">
    <property type="entry name" value="Glyco_hydro_29"/>
</dbReference>
<accession>A0A7X9RYK3</accession>
<dbReference type="GO" id="GO:0005764">
    <property type="term" value="C:lysosome"/>
    <property type="evidence" value="ECO:0007669"/>
    <property type="project" value="TreeGrafter"/>
</dbReference>
<dbReference type="EC" id="3.2.1.51" evidence="3"/>
<evidence type="ECO:0000256" key="5">
    <source>
        <dbReference type="ARBA" id="ARBA00022801"/>
    </source>
</evidence>
<evidence type="ECO:0000256" key="1">
    <source>
        <dbReference type="ARBA" id="ARBA00004071"/>
    </source>
</evidence>
<dbReference type="SMART" id="SM00812">
    <property type="entry name" value="Alpha_L_fucos"/>
    <property type="match status" value="1"/>
</dbReference>
<comment type="function">
    <text evidence="1">Alpha-L-fucosidase is responsible for hydrolyzing the alpha-1,6-linked fucose joined to the reducing-end N-acetylglucosamine of the carbohydrate moieties of glycoproteins.</text>
</comment>
<evidence type="ECO:0000256" key="2">
    <source>
        <dbReference type="ARBA" id="ARBA00007951"/>
    </source>
</evidence>
<dbReference type="AlphaFoldDB" id="A0A7X9RYK3"/>
<dbReference type="Gene3D" id="2.60.120.260">
    <property type="entry name" value="Galactose-binding domain-like"/>
    <property type="match status" value="1"/>
</dbReference>
<dbReference type="InterPro" id="IPR057739">
    <property type="entry name" value="Glyco_hydro_29_N"/>
</dbReference>
<comment type="caution">
    <text evidence="9">The sequence shown here is derived from an EMBL/GenBank/DDBJ whole genome shotgun (WGS) entry which is preliminary data.</text>
</comment>
<keyword evidence="5" id="KW-0378">Hydrolase</keyword>
<evidence type="ECO:0000256" key="7">
    <source>
        <dbReference type="SAM" id="SignalP"/>
    </source>
</evidence>
<dbReference type="PANTHER" id="PTHR10030:SF37">
    <property type="entry name" value="ALPHA-L-FUCOSIDASE-RELATED"/>
    <property type="match status" value="1"/>
</dbReference>
<dbReference type="RefSeq" id="WP_169659313.1">
    <property type="nucleotide sequence ID" value="NZ_JABANE010000085.1"/>
</dbReference>
<keyword evidence="4 7" id="KW-0732">Signal</keyword>
<keyword evidence="6" id="KW-0326">Glycosidase</keyword>
<dbReference type="EMBL" id="JABANE010000085">
    <property type="protein sequence ID" value="NME71091.1"/>
    <property type="molecule type" value="Genomic_DNA"/>
</dbReference>
<evidence type="ECO:0000259" key="8">
    <source>
        <dbReference type="Pfam" id="PF01120"/>
    </source>
</evidence>
<comment type="similarity">
    <text evidence="2">Belongs to the glycosyl hydrolase 29 family.</text>
</comment>
<feature type="chain" id="PRO_5030913228" description="alpha-L-fucosidase" evidence="7">
    <location>
        <begin position="20"/>
        <end position="611"/>
    </location>
</feature>
<feature type="signal peptide" evidence="7">
    <location>
        <begin position="1"/>
        <end position="19"/>
    </location>
</feature>
<reference evidence="9 10" key="1">
    <citation type="submission" date="2020-04" db="EMBL/GenBank/DDBJ databases">
        <title>Flammeovirga sp. SR4, a novel species isolated from seawater.</title>
        <authorList>
            <person name="Wang X."/>
        </authorList>
    </citation>
    <scope>NUCLEOTIDE SEQUENCE [LARGE SCALE GENOMIC DNA]</scope>
    <source>
        <strain evidence="9 10">ATCC 23126</strain>
    </source>
</reference>
<proteinExistence type="inferred from homology"/>
<sequence length="611" mass="69738">MKKNAILALLLFTSLTVLGQKKQKKMNELWGEEKEKTEEITHKEHQWYKEAKFAMFIHWGLYAQLAGEYQGQHYWGINEWIMRRAKIESKDYAKLADTFNPVNFDADAIAQLAVDAGMKYVVITAKHHEGFALFDSKASDFNISNTPYKKDLIKQLAKACKKKGLRFGFYYSQMLDWSEKNGFGNDWEFNPDEADVQKYMNEKALPQVKELVTNYGDIGCIFFDTPGPIKHEQVLELKALVEKYQPNCLINSRIGQGLGDFKTLGDNEIPEEPVDGLWESCDTHNNTWAYSKLDFNWKTPKEVAHRLIDVISKGGNYLFNIGPKGDGSVPEVSAMILRETGTWISKYKEAIYGTESMYLGGQTQFAATQKGNKMYLFIKDWPKDNKIYVPKFNSKVVNAYFMDDKSKVSVTNLEGATMMNLPLRMPDPVASVVVVEFDGKPNINSDKVFNTGLTTKLLPHEAELTGCSKRKINWMEIFGDWHAVPIIEKWEGKGSKATWEVNVPKEGMYIVKIKYTSNEDADMQEGILNINEKEYFFVPTFSGDKMKIENKFETRTIRVFKDRKLGVVNFDKTGKQTISVTLNTDDASGWINLASITFEPIIPVENQSISN</sequence>
<keyword evidence="10" id="KW-1185">Reference proteome</keyword>
<dbReference type="Gene3D" id="3.20.20.80">
    <property type="entry name" value="Glycosidases"/>
    <property type="match status" value="1"/>
</dbReference>
<dbReference type="PANTHER" id="PTHR10030">
    <property type="entry name" value="ALPHA-L-FUCOSIDASE"/>
    <property type="match status" value="1"/>
</dbReference>
<evidence type="ECO:0000313" key="10">
    <source>
        <dbReference type="Proteomes" id="UP000576082"/>
    </source>
</evidence>
<dbReference type="Proteomes" id="UP000576082">
    <property type="component" value="Unassembled WGS sequence"/>
</dbReference>
<evidence type="ECO:0000256" key="3">
    <source>
        <dbReference type="ARBA" id="ARBA00012662"/>
    </source>
</evidence>
<dbReference type="InterPro" id="IPR017853">
    <property type="entry name" value="GH"/>
</dbReference>
<dbReference type="GO" id="GO:0004560">
    <property type="term" value="F:alpha-L-fucosidase activity"/>
    <property type="evidence" value="ECO:0007669"/>
    <property type="project" value="InterPro"/>
</dbReference>
<dbReference type="GO" id="GO:0016139">
    <property type="term" value="P:glycoside catabolic process"/>
    <property type="evidence" value="ECO:0007669"/>
    <property type="project" value="TreeGrafter"/>
</dbReference>
<evidence type="ECO:0000313" key="9">
    <source>
        <dbReference type="EMBL" id="NME71091.1"/>
    </source>
</evidence>
<dbReference type="PRINTS" id="PR00741">
    <property type="entry name" value="GLHYDRLASE29"/>
</dbReference>
<gene>
    <name evidence="9" type="ORF">HHU12_24190</name>
</gene>
<dbReference type="SUPFAM" id="SSF51445">
    <property type="entry name" value="(Trans)glycosidases"/>
    <property type="match status" value="1"/>
</dbReference>
<evidence type="ECO:0000256" key="6">
    <source>
        <dbReference type="ARBA" id="ARBA00023295"/>
    </source>
</evidence>
<organism evidence="9 10">
    <name type="scientific">Flammeovirga aprica JL-4</name>
    <dbReference type="NCBI Taxonomy" id="694437"/>
    <lineage>
        <taxon>Bacteria</taxon>
        <taxon>Pseudomonadati</taxon>
        <taxon>Bacteroidota</taxon>
        <taxon>Cytophagia</taxon>
        <taxon>Cytophagales</taxon>
        <taxon>Flammeovirgaceae</taxon>
        <taxon>Flammeovirga</taxon>
    </lineage>
</organism>